<dbReference type="EMBL" id="JAGQDD010000023">
    <property type="protein sequence ID" value="MBQ0933075.1"/>
    <property type="molecule type" value="Genomic_DNA"/>
</dbReference>
<organism evidence="2 3">
    <name type="scientific">Ideonella alba</name>
    <dbReference type="NCBI Taxonomy" id="2824118"/>
    <lineage>
        <taxon>Bacteria</taxon>
        <taxon>Pseudomonadati</taxon>
        <taxon>Pseudomonadota</taxon>
        <taxon>Betaproteobacteria</taxon>
        <taxon>Burkholderiales</taxon>
        <taxon>Sphaerotilaceae</taxon>
        <taxon>Ideonella</taxon>
    </lineage>
</organism>
<feature type="domain" description="Rubrerythrin diiron-binding" evidence="1">
    <location>
        <begin position="6"/>
        <end position="50"/>
    </location>
</feature>
<dbReference type="Proteomes" id="UP000676246">
    <property type="component" value="Unassembled WGS sequence"/>
</dbReference>
<accession>A0A941BDK2</accession>
<protein>
    <submittedName>
        <fullName evidence="2">Rubrerythrin</fullName>
    </submittedName>
</protein>
<comment type="caution">
    <text evidence="2">The sequence shown here is derived from an EMBL/GenBank/DDBJ whole genome shotgun (WGS) entry which is preliminary data.</text>
</comment>
<dbReference type="AlphaFoldDB" id="A0A941BDK2"/>
<dbReference type="RefSeq" id="WP_210856754.1">
    <property type="nucleotide sequence ID" value="NZ_JAGQDD010000023.1"/>
</dbReference>
<dbReference type="GO" id="GO:0046872">
    <property type="term" value="F:metal ion binding"/>
    <property type="evidence" value="ECO:0007669"/>
    <property type="project" value="InterPro"/>
</dbReference>
<evidence type="ECO:0000313" key="3">
    <source>
        <dbReference type="Proteomes" id="UP000676246"/>
    </source>
</evidence>
<evidence type="ECO:0000259" key="1">
    <source>
        <dbReference type="Pfam" id="PF02915"/>
    </source>
</evidence>
<sequence length="150" mass="16282">MNVETFLAHAIQLEREAARRYEELSAALATEGNADLKAFFALMAKYSRLHLADAMARGGFREIPVIAPQDFQWPDGVSPEVADWAGVDALLDAPAALALAMDSERRGHAWYAAVAASTIDPELRALAAEFAEEEADHLRQLQALIAAHVA</sequence>
<proteinExistence type="predicted"/>
<gene>
    <name evidence="2" type="ORF">KAK03_21600</name>
</gene>
<name>A0A941BDK2_9BURK</name>
<dbReference type="GO" id="GO:0016491">
    <property type="term" value="F:oxidoreductase activity"/>
    <property type="evidence" value="ECO:0007669"/>
    <property type="project" value="InterPro"/>
</dbReference>
<keyword evidence="3" id="KW-1185">Reference proteome</keyword>
<dbReference type="SUPFAM" id="SSF47240">
    <property type="entry name" value="Ferritin-like"/>
    <property type="match status" value="1"/>
</dbReference>
<dbReference type="InterPro" id="IPR009078">
    <property type="entry name" value="Ferritin-like_SF"/>
</dbReference>
<reference evidence="2 3" key="1">
    <citation type="submission" date="2021-04" db="EMBL/GenBank/DDBJ databases">
        <title>The genome sequence of Ideonella sp. 3Y2.</title>
        <authorList>
            <person name="Liu Y."/>
        </authorList>
    </citation>
    <scope>NUCLEOTIDE SEQUENCE [LARGE SCALE GENOMIC DNA]</scope>
    <source>
        <strain evidence="2 3">3Y2</strain>
    </source>
</reference>
<evidence type="ECO:0000313" key="2">
    <source>
        <dbReference type="EMBL" id="MBQ0933075.1"/>
    </source>
</evidence>
<dbReference type="InterPro" id="IPR003251">
    <property type="entry name" value="Rr_diiron-bd_dom"/>
</dbReference>
<dbReference type="Pfam" id="PF02915">
    <property type="entry name" value="Rubrerythrin"/>
    <property type="match status" value="1"/>
</dbReference>
<dbReference type="InterPro" id="IPR012347">
    <property type="entry name" value="Ferritin-like"/>
</dbReference>
<dbReference type="Gene3D" id="1.20.1260.10">
    <property type="match status" value="1"/>
</dbReference>